<gene>
    <name evidence="3" type="ORF">SAMEA4530655_02999</name>
</gene>
<feature type="domain" description="Dermonecrotic toxin N-terminal" evidence="2">
    <location>
        <begin position="767"/>
        <end position="1027"/>
    </location>
</feature>
<name>A0A239SKH9_9BURK</name>
<dbReference type="Proteomes" id="UP000215126">
    <property type="component" value="Chromosome 1"/>
</dbReference>
<feature type="region of interest" description="Disordered" evidence="1">
    <location>
        <begin position="317"/>
        <end position="350"/>
    </location>
</feature>
<reference evidence="3 4" key="1">
    <citation type="submission" date="2017-06" db="EMBL/GenBank/DDBJ databases">
        <authorList>
            <consortium name="Pathogen Informatics"/>
        </authorList>
    </citation>
    <scope>NUCLEOTIDE SEQUENCE [LARGE SCALE GENOMIC DNA]</scope>
    <source>
        <strain evidence="3 4">NCTC13161</strain>
    </source>
</reference>
<proteinExistence type="predicted"/>
<protein>
    <recommendedName>
        <fullName evidence="2">Dermonecrotic toxin N-terminal domain-containing protein</fullName>
    </recommendedName>
</protein>
<accession>A0A239SKH9</accession>
<evidence type="ECO:0000313" key="4">
    <source>
        <dbReference type="Proteomes" id="UP000215126"/>
    </source>
</evidence>
<organism evidence="3 4">
    <name type="scientific">Pandoraea sputorum</name>
    <dbReference type="NCBI Taxonomy" id="93222"/>
    <lineage>
        <taxon>Bacteria</taxon>
        <taxon>Pseudomonadati</taxon>
        <taxon>Pseudomonadota</taxon>
        <taxon>Betaproteobacteria</taxon>
        <taxon>Burkholderiales</taxon>
        <taxon>Burkholderiaceae</taxon>
        <taxon>Pandoraea</taxon>
    </lineage>
</organism>
<evidence type="ECO:0000259" key="2">
    <source>
        <dbReference type="Pfam" id="PF20178"/>
    </source>
</evidence>
<evidence type="ECO:0000313" key="3">
    <source>
        <dbReference type="EMBL" id="SNU85930.1"/>
    </source>
</evidence>
<keyword evidence="4" id="KW-1185">Reference proteome</keyword>
<sequence length="1565" mass="170860">MIRSIDCPPGSNSSPSTLEHACTGCTATAWRLDKAPTLPTLLSASPHPDAPCWSDRMTQICNDHPALSTSLRWFLGEVPLTEIAQFLDSGIEVLADALDTSPELAHGILISWESALAQRHPAESLETLCLRVTSPSNLRDIRRSMVRATARDGESGNRNVPVCGKSWAQSVSDTFLWMRMAGSGFDPNLGEVDYEQRARKLAYEVGCAMPTFRFDRLGAIGTLTGFLYAYASTSRSVNDIGIASQLPSPHSLLPDDSGRPSFREIIGDVVDACLRAISEGTNQLTNAVPGYDPLRFPEAVGTVVSTTLPDTLNPVQEGAFPPRHVRHPAHHASRRPTEKQAPKLSPLDNSPAMRRVVSLANAQENRALTREVMINAISPILNFRQFIDRELISALARVGITQNPDLLYLNRFRYFGRPSQMGLPPSTLARSGLIESLTLSEAARQFATKQNHIKESPLAYGIYLHNSTQRIHFVPDDEVKELTVPAFEKMVDACRQRWLGHLDRLENPRAGANDAGALYERARTALGQQAAIEYNAGRISGDGLILAQIVTYAPHATHRRLNPDAYLSNIRVHEIIIDVPGAGHVRPAGAFAISEYPARMTRHPGRMLVAVLGSGFPLREYESELSLERDLARGEGSVIYRELVGRLPLGMQPRCSGDAPCRVMLPATQSDVIRLALSASFNVIHQDFDHGGSALLDGQRSAVWTAWLAGANATDFDTGMREAAPGDTGFPAGFPPDTLPRERRLHIDRCAFEAVHQVGRLRVRVAAALPDLSRATEDYMTALIRTLSGHLIATSQTYLHVYRQRVSTTLDFPTIDRSGPDTPIETRSLTQYLANRVCGEKTEALSPGTRVILSPDANPVNARELKIPNLTPEDLLKAIDTESFIDQQTDAFDAFWLDHSQNMYVSLKGAFIIEAFVQRQEGHLPGAAADIARRVAGCASIYTLDLEPMHAPSIPDVGIRMSWLHIGGAKSDIQIFEDVGTGWLLIYAPRVLSDHLIAFHRHAALHDWLTEQLGDTSARERLVSAFSGADRENAVRTGLIGTSAPRMGIVPALSFSTSPISGDPFTAYLDLFRTRVKEETHRRTPRLTGSVIAPLLDTLAATNFVFGLASIAGAALPTIGTTSTTLSAITFSMGATAVAFGDPPARRAGWNAMLSGAAGMPIGWYTDAVTAVRGQLRPFLASVSSQRLHELMPNLYRGEQGMVVRSGEHYFNVDYFPDRRSWNVIDHGRPGSPGPSISQTANYDWILEDISAPSTPDGAVGATVFHDDVSLNFLDVEYRSKLSAQRHAASAEHREAFLAGRSEAEQSPLNLPPEARPSALLKLDFIDPATRDPRLLGILSRRVEEVMRVEATARAAVNARLIAGDIHAASGEFRPLPQMAYTASNADGRTGFCLPLVRMMAVAQHRGEITAFIRTIEGAVQWPQSPQALSLREQLIRLHSSVEASATETHLGLFDLERLEQAIAGGPARATYLVTTRRHSMSILVERAGTVVYDPNFGVAEFRSTGDALKAFGALMRRGDLARHYGAFDGVGEMQFVLKRVDVERLARVDVGGAKVAEMAISTWG</sequence>
<dbReference type="Pfam" id="PF20178">
    <property type="entry name" value="ToxA_N"/>
    <property type="match status" value="1"/>
</dbReference>
<dbReference type="CDD" id="cd20495">
    <property type="entry name" value="C58_PaToxP-like"/>
    <property type="match status" value="1"/>
</dbReference>
<dbReference type="EMBL" id="LT906435">
    <property type="protein sequence ID" value="SNU85930.1"/>
    <property type="molecule type" value="Genomic_DNA"/>
</dbReference>
<dbReference type="InterPro" id="IPR046673">
    <property type="entry name" value="ToxA_N"/>
</dbReference>
<evidence type="ECO:0000256" key="1">
    <source>
        <dbReference type="SAM" id="MobiDB-lite"/>
    </source>
</evidence>
<feature type="compositionally biased region" description="Basic residues" evidence="1">
    <location>
        <begin position="323"/>
        <end position="334"/>
    </location>
</feature>